<protein>
    <submittedName>
        <fullName evidence="1">Uncharacterized protein</fullName>
    </submittedName>
</protein>
<reference evidence="2" key="1">
    <citation type="submission" date="2024-04" db="EMBL/GenBank/DDBJ databases">
        <title>Salinicola lusitanus LLJ914,a marine bacterium isolated from the Okinawa Trough.</title>
        <authorList>
            <person name="Li J."/>
        </authorList>
    </citation>
    <scope>NUCLEOTIDE SEQUENCE [LARGE SCALE GENOMIC DNA]</scope>
</reference>
<name>A0AAW0PDJ6_9GOBI</name>
<keyword evidence="2" id="KW-1185">Reference proteome</keyword>
<organism evidence="1 2">
    <name type="scientific">Mugilogobius chulae</name>
    <name type="common">yellowstripe goby</name>
    <dbReference type="NCBI Taxonomy" id="88201"/>
    <lineage>
        <taxon>Eukaryota</taxon>
        <taxon>Metazoa</taxon>
        <taxon>Chordata</taxon>
        <taxon>Craniata</taxon>
        <taxon>Vertebrata</taxon>
        <taxon>Euteleostomi</taxon>
        <taxon>Actinopterygii</taxon>
        <taxon>Neopterygii</taxon>
        <taxon>Teleostei</taxon>
        <taxon>Neoteleostei</taxon>
        <taxon>Acanthomorphata</taxon>
        <taxon>Gobiaria</taxon>
        <taxon>Gobiiformes</taxon>
        <taxon>Gobioidei</taxon>
        <taxon>Gobiidae</taxon>
        <taxon>Gobionellinae</taxon>
        <taxon>Mugilogobius</taxon>
    </lineage>
</organism>
<accession>A0AAW0PDJ6</accession>
<dbReference type="EMBL" id="JBBPFD010000006">
    <property type="protein sequence ID" value="KAK7922013.1"/>
    <property type="molecule type" value="Genomic_DNA"/>
</dbReference>
<proteinExistence type="predicted"/>
<dbReference type="Proteomes" id="UP001460270">
    <property type="component" value="Unassembled WGS sequence"/>
</dbReference>
<gene>
    <name evidence="1" type="ORF">WMY93_008915</name>
</gene>
<evidence type="ECO:0000313" key="2">
    <source>
        <dbReference type="Proteomes" id="UP001460270"/>
    </source>
</evidence>
<comment type="caution">
    <text evidence="1">The sequence shown here is derived from an EMBL/GenBank/DDBJ whole genome shotgun (WGS) entry which is preliminary data.</text>
</comment>
<sequence length="137" mass="15308">MEDLELKKPMSGVQTEVIRLNRLNSLPFDPATNTEPLQFNSSLVSECPPLESGAESSKRGRCPLCPQCRVLRRCLSVWPVSEVSRSRKRLLSSDCVLSVSMPTAAEQMCFCEEKSLLIIPSQLQLSTEHVLLIRAMC</sequence>
<evidence type="ECO:0000313" key="1">
    <source>
        <dbReference type="EMBL" id="KAK7922013.1"/>
    </source>
</evidence>
<dbReference type="AlphaFoldDB" id="A0AAW0PDJ6"/>